<dbReference type="GO" id="GO:0071555">
    <property type="term" value="P:cell wall organization"/>
    <property type="evidence" value="ECO:0007669"/>
    <property type="project" value="UniProtKB-KW"/>
</dbReference>
<dbReference type="Pfam" id="PF02618">
    <property type="entry name" value="YceG"/>
    <property type="match status" value="1"/>
</dbReference>
<keyword evidence="6 7" id="KW-0961">Cell wall biogenesis/degradation</keyword>
<evidence type="ECO:0000313" key="9">
    <source>
        <dbReference type="Proteomes" id="UP000178427"/>
    </source>
</evidence>
<evidence type="ECO:0000256" key="6">
    <source>
        <dbReference type="ARBA" id="ARBA00023316"/>
    </source>
</evidence>
<feature type="transmembrane region" description="Helical" evidence="7">
    <location>
        <begin position="27"/>
        <end position="48"/>
    </location>
</feature>
<proteinExistence type="inferred from homology"/>
<evidence type="ECO:0000256" key="2">
    <source>
        <dbReference type="ARBA" id="ARBA00022692"/>
    </source>
</evidence>
<evidence type="ECO:0000256" key="4">
    <source>
        <dbReference type="ARBA" id="ARBA00023136"/>
    </source>
</evidence>
<dbReference type="PANTHER" id="PTHR30518:SF2">
    <property type="entry name" value="ENDOLYTIC MUREIN TRANSGLYCOSYLASE"/>
    <property type="match status" value="1"/>
</dbReference>
<reference evidence="8 9" key="1">
    <citation type="journal article" date="2016" name="Nat. Commun.">
        <title>Thousands of microbial genomes shed light on interconnected biogeochemical processes in an aquifer system.</title>
        <authorList>
            <person name="Anantharaman K."/>
            <person name="Brown C.T."/>
            <person name="Hug L.A."/>
            <person name="Sharon I."/>
            <person name="Castelle C.J."/>
            <person name="Probst A.J."/>
            <person name="Thomas B.C."/>
            <person name="Singh A."/>
            <person name="Wilkins M.J."/>
            <person name="Karaoz U."/>
            <person name="Brodie E.L."/>
            <person name="Williams K.H."/>
            <person name="Hubbard S.S."/>
            <person name="Banfield J.F."/>
        </authorList>
    </citation>
    <scope>NUCLEOTIDE SEQUENCE [LARGE SCALE GENOMIC DNA]</scope>
</reference>
<evidence type="ECO:0000256" key="3">
    <source>
        <dbReference type="ARBA" id="ARBA00022989"/>
    </source>
</evidence>
<evidence type="ECO:0000256" key="7">
    <source>
        <dbReference type="HAMAP-Rule" id="MF_02065"/>
    </source>
</evidence>
<dbReference type="EMBL" id="MFMA01000032">
    <property type="protein sequence ID" value="OGG73823.1"/>
    <property type="molecule type" value="Genomic_DNA"/>
</dbReference>
<dbReference type="NCBIfam" id="TIGR00247">
    <property type="entry name" value="endolytic transglycosylase MltG"/>
    <property type="match status" value="1"/>
</dbReference>
<organism evidence="8 9">
    <name type="scientific">Candidatus Kaiserbacteria bacterium RIFCSPLOWO2_01_FULL_54_20</name>
    <dbReference type="NCBI Taxonomy" id="1798513"/>
    <lineage>
        <taxon>Bacteria</taxon>
        <taxon>Candidatus Kaiseribacteriota</taxon>
    </lineage>
</organism>
<accession>A0A1F6EJI5</accession>
<comment type="caution">
    <text evidence="8">The sequence shown here is derived from an EMBL/GenBank/DDBJ whole genome shotgun (WGS) entry which is preliminary data.</text>
</comment>
<evidence type="ECO:0000313" key="8">
    <source>
        <dbReference type="EMBL" id="OGG73823.1"/>
    </source>
</evidence>
<dbReference type="PANTHER" id="PTHR30518">
    <property type="entry name" value="ENDOLYTIC MUREIN TRANSGLYCOSYLASE"/>
    <property type="match status" value="1"/>
</dbReference>
<comment type="function">
    <text evidence="7">Functions as a peptidoglycan terminase that cleaves nascent peptidoglycan strands endolytically to terminate their elongation.</text>
</comment>
<gene>
    <name evidence="7" type="primary">mltG</name>
    <name evidence="8" type="ORF">A3A40_00020</name>
</gene>
<keyword evidence="4 7" id="KW-0472">Membrane</keyword>
<dbReference type="GO" id="GO:0008932">
    <property type="term" value="F:lytic endotransglycosylase activity"/>
    <property type="evidence" value="ECO:0007669"/>
    <property type="project" value="UniProtKB-UniRule"/>
</dbReference>
<comment type="catalytic activity">
    <reaction evidence="7">
        <text>a peptidoglycan chain = a peptidoglycan chain with N-acetyl-1,6-anhydromuramyl-[peptide] at the reducing end + a peptidoglycan chain with N-acetylglucosamine at the non-reducing end.</text>
        <dbReference type="EC" id="4.2.2.29"/>
    </reaction>
</comment>
<sequence length="335" mass="38269">MAWHHVHLPTFHVIVDWYARRDLFEKALINLVAWGGILYILYSLWFAAPVGFPSGAYLEVAEGSPLKTIAAQFEERGVVKGARLFEWTVRLLGDDRHIPAGYYFFSRQENLVWVAMRLLSGDFKTEPVRVTIPEGSTTADITKLLVQKLPDFNRQEFVSRAREGYLFPDTYFFRPGQSTETVLSVFDNNFHKKIFGIQKQLSSSKHTLEELLVMASILEKEASKTKDRQMIAGVLWRRIDIGMPLQVDAVFPYIMGKNTFELTLDDLAFDSPYNTYKYKGLPPGPINNPGIDSILAAATPTKTKYVFFLSDKKGIFHYATTYAQHLAYKKQYLGN</sequence>
<dbReference type="STRING" id="1798513.A3A40_00020"/>
<dbReference type="Gene3D" id="3.30.1490.480">
    <property type="entry name" value="Endolytic murein transglycosylase"/>
    <property type="match status" value="1"/>
</dbReference>
<dbReference type="AlphaFoldDB" id="A0A1F6EJI5"/>
<dbReference type="InterPro" id="IPR003770">
    <property type="entry name" value="MLTG-like"/>
</dbReference>
<evidence type="ECO:0000256" key="1">
    <source>
        <dbReference type="ARBA" id="ARBA00022475"/>
    </source>
</evidence>
<dbReference type="GO" id="GO:0009252">
    <property type="term" value="P:peptidoglycan biosynthetic process"/>
    <property type="evidence" value="ECO:0007669"/>
    <property type="project" value="UniProtKB-UniRule"/>
</dbReference>
<keyword evidence="5 7" id="KW-0456">Lyase</keyword>
<dbReference type="GO" id="GO:0005886">
    <property type="term" value="C:plasma membrane"/>
    <property type="evidence" value="ECO:0007669"/>
    <property type="project" value="UniProtKB-SubCell"/>
</dbReference>
<dbReference type="HAMAP" id="MF_02065">
    <property type="entry name" value="MltG"/>
    <property type="match status" value="1"/>
</dbReference>
<keyword evidence="2 7" id="KW-0812">Transmembrane</keyword>
<protein>
    <recommendedName>
        <fullName evidence="7">Endolytic murein transglycosylase</fullName>
        <ecNumber evidence="7">4.2.2.29</ecNumber>
    </recommendedName>
    <alternativeName>
        <fullName evidence="7">Peptidoglycan lytic transglycosylase</fullName>
    </alternativeName>
    <alternativeName>
        <fullName evidence="7">Peptidoglycan polymerization terminase</fullName>
    </alternativeName>
</protein>
<comment type="subcellular location">
    <subcellularLocation>
        <location evidence="7">Cell membrane</location>
        <topology evidence="7">Single-pass membrane protein</topology>
    </subcellularLocation>
</comment>
<keyword evidence="3 7" id="KW-1133">Transmembrane helix</keyword>
<keyword evidence="1 7" id="KW-1003">Cell membrane</keyword>
<comment type="similarity">
    <text evidence="7">Belongs to the transglycosylase MltG family.</text>
</comment>
<dbReference type="Proteomes" id="UP000178427">
    <property type="component" value="Unassembled WGS sequence"/>
</dbReference>
<name>A0A1F6EJI5_9BACT</name>
<evidence type="ECO:0000256" key="5">
    <source>
        <dbReference type="ARBA" id="ARBA00023239"/>
    </source>
</evidence>
<feature type="site" description="Important for catalytic activity" evidence="7">
    <location>
        <position position="221"/>
    </location>
</feature>
<dbReference type="EC" id="4.2.2.29" evidence="7"/>